<dbReference type="EMBL" id="CP095474">
    <property type="protein sequence ID" value="URN16789.1"/>
    <property type="molecule type" value="Genomic_DNA"/>
</dbReference>
<proteinExistence type="predicted"/>
<comment type="subcellular location">
    <subcellularLocation>
        <location evidence="1">Cell membrane</location>
        <topology evidence="1">Multi-pass membrane protein</topology>
    </subcellularLocation>
</comment>
<feature type="transmembrane region" description="Helical" evidence="6">
    <location>
        <begin position="87"/>
        <end position="111"/>
    </location>
</feature>
<accession>A0ABY4TCW4</accession>
<keyword evidence="2" id="KW-1003">Cell membrane</keyword>
<dbReference type="InterPro" id="IPR002293">
    <property type="entry name" value="AA/rel_permease1"/>
</dbReference>
<dbReference type="PANTHER" id="PTHR42770:SF7">
    <property type="entry name" value="MEMBRANE PROTEIN"/>
    <property type="match status" value="1"/>
</dbReference>
<evidence type="ECO:0000256" key="6">
    <source>
        <dbReference type="SAM" id="Phobius"/>
    </source>
</evidence>
<evidence type="ECO:0000256" key="2">
    <source>
        <dbReference type="ARBA" id="ARBA00022475"/>
    </source>
</evidence>
<feature type="transmembrane region" description="Helical" evidence="6">
    <location>
        <begin position="406"/>
        <end position="425"/>
    </location>
</feature>
<feature type="transmembrane region" description="Helical" evidence="6">
    <location>
        <begin position="191"/>
        <end position="220"/>
    </location>
</feature>
<evidence type="ECO:0000256" key="4">
    <source>
        <dbReference type="ARBA" id="ARBA00022989"/>
    </source>
</evidence>
<evidence type="ECO:0000256" key="3">
    <source>
        <dbReference type="ARBA" id="ARBA00022692"/>
    </source>
</evidence>
<sequence>MRNSSGRGFRPDGAGTFVTAVRAAAGSVPACSPVATTAVLVGAAGFAAPAALLYCALPLVGIALAYRRLGRLDVNAGAVYSWVGRTLHPFLGFLCGWALVVSTTLFMVAGALPAGMLTLALFDPALARETWPVTAAGACWLGVMVLVALGGARLSVRARTVVSCVELVLLLLFVLGAVARNGAAAAFDWSWLGFGGFCGAPGVASCALIAAFSCRGWYVAGVRGGDARGGNARDGRCAARLTAVVGVGVVFLLFEAFTLAVNVVLATEGTTAESGAGTLALLCEALWPGVGGKLLVVAVMLSTVVTLETMLAQVARTLFTMGRDGTVPAAFGLVHRRRNTPWVAVAAVGGAALALSAASNAFGSVGGVVSGVVGAMGLQIAFSHALAGIAAVVAYRRVLLSSARELLLGGVWPLAGTAFMSWVFYESLAELPTAALAVGLGGLAAGLIPMFWYWRRGSSYYRPAKLDAVRELAVKKDTPYGDVPRQYRPAADETLATDF</sequence>
<feature type="transmembrane region" description="Helical" evidence="6">
    <location>
        <begin position="342"/>
        <end position="362"/>
    </location>
</feature>
<feature type="transmembrane region" description="Helical" evidence="6">
    <location>
        <begin position="285"/>
        <end position="307"/>
    </location>
</feature>
<dbReference type="Pfam" id="PF13520">
    <property type="entry name" value="AA_permease_2"/>
    <property type="match status" value="1"/>
</dbReference>
<dbReference type="Proteomes" id="UP001056383">
    <property type="component" value="Chromosome"/>
</dbReference>
<dbReference type="PIRSF" id="PIRSF006060">
    <property type="entry name" value="AA_transporter"/>
    <property type="match status" value="1"/>
</dbReference>
<feature type="transmembrane region" description="Helical" evidence="6">
    <location>
        <begin position="131"/>
        <end position="149"/>
    </location>
</feature>
<feature type="transmembrane region" description="Helical" evidence="6">
    <location>
        <begin position="368"/>
        <end position="394"/>
    </location>
</feature>
<feature type="transmembrane region" description="Helical" evidence="6">
    <location>
        <begin position="46"/>
        <end position="66"/>
    </location>
</feature>
<evidence type="ECO:0000313" key="7">
    <source>
        <dbReference type="EMBL" id="URN16789.1"/>
    </source>
</evidence>
<dbReference type="Gene3D" id="1.20.1740.10">
    <property type="entry name" value="Amino acid/polyamine transporter I"/>
    <property type="match status" value="1"/>
</dbReference>
<reference evidence="7" key="1">
    <citation type="submission" date="2022-04" db="EMBL/GenBank/DDBJ databases">
        <title>Systematic whole-genome sequencing reveals an unexpected diversity among actinomycetoma pathogens and provides insights into their antibacterial susceptibilities.</title>
        <authorList>
            <person name="Watson A.K."/>
            <person name="Kepplinger B."/>
            <person name="Bakhiet S.M."/>
            <person name="Mhmoud N.A."/>
            <person name="Chapman J."/>
            <person name="Allenby N."/>
            <person name="Mickiewicz K."/>
            <person name="Goodfellow M."/>
            <person name="Fahal A.H."/>
            <person name="Errington J."/>
        </authorList>
    </citation>
    <scope>NUCLEOTIDE SEQUENCE</scope>
    <source>
        <strain evidence="7">SD 504</strain>
    </source>
</reference>
<keyword evidence="4 6" id="KW-1133">Transmembrane helix</keyword>
<protein>
    <submittedName>
        <fullName evidence="7">APC family permease</fullName>
    </submittedName>
</protein>
<dbReference type="RefSeq" id="WP_010473745.1">
    <property type="nucleotide sequence ID" value="NZ_CP095474.1"/>
</dbReference>
<name>A0ABY4TCW4_9ACTN</name>
<evidence type="ECO:0000313" key="8">
    <source>
        <dbReference type="Proteomes" id="UP001056383"/>
    </source>
</evidence>
<dbReference type="PANTHER" id="PTHR42770">
    <property type="entry name" value="AMINO ACID TRANSPORTER-RELATED"/>
    <property type="match status" value="1"/>
</dbReference>
<dbReference type="InterPro" id="IPR050367">
    <property type="entry name" value="APC_superfamily"/>
</dbReference>
<feature type="transmembrane region" description="Helical" evidence="6">
    <location>
        <begin position="431"/>
        <end position="454"/>
    </location>
</feature>
<evidence type="ECO:0000256" key="1">
    <source>
        <dbReference type="ARBA" id="ARBA00004651"/>
    </source>
</evidence>
<feature type="transmembrane region" description="Helical" evidence="6">
    <location>
        <begin position="241"/>
        <end position="265"/>
    </location>
</feature>
<keyword evidence="3 6" id="KW-0812">Transmembrane</keyword>
<keyword evidence="8" id="KW-1185">Reference proteome</keyword>
<feature type="transmembrane region" description="Helical" evidence="6">
    <location>
        <begin position="161"/>
        <end position="179"/>
    </location>
</feature>
<keyword evidence="5 6" id="KW-0472">Membrane</keyword>
<evidence type="ECO:0000256" key="5">
    <source>
        <dbReference type="ARBA" id="ARBA00023136"/>
    </source>
</evidence>
<organism evidence="7 8">
    <name type="scientific">Streptomyces sudanensis</name>
    <dbReference type="NCBI Taxonomy" id="436397"/>
    <lineage>
        <taxon>Bacteria</taxon>
        <taxon>Bacillati</taxon>
        <taxon>Actinomycetota</taxon>
        <taxon>Actinomycetes</taxon>
        <taxon>Kitasatosporales</taxon>
        <taxon>Streptomycetaceae</taxon>
        <taxon>Streptomyces</taxon>
    </lineage>
</organism>
<gene>
    <name evidence="7" type="ORF">MW084_13570</name>
</gene>